<dbReference type="Proteomes" id="UP000198510">
    <property type="component" value="Unassembled WGS sequence"/>
</dbReference>
<organism evidence="3 4">
    <name type="scientific">Catalinimonas alkaloidigena</name>
    <dbReference type="NCBI Taxonomy" id="1075417"/>
    <lineage>
        <taxon>Bacteria</taxon>
        <taxon>Pseudomonadati</taxon>
        <taxon>Bacteroidota</taxon>
        <taxon>Cytophagia</taxon>
        <taxon>Cytophagales</taxon>
        <taxon>Catalimonadaceae</taxon>
        <taxon>Catalinimonas</taxon>
    </lineage>
</organism>
<gene>
    <name evidence="3" type="ORF">SAMN05421823_10499</name>
</gene>
<dbReference type="NCBIfam" id="TIGR04183">
    <property type="entry name" value="Por_Secre_tail"/>
    <property type="match status" value="1"/>
</dbReference>
<keyword evidence="1" id="KW-0732">Signal</keyword>
<evidence type="ECO:0000256" key="1">
    <source>
        <dbReference type="SAM" id="SignalP"/>
    </source>
</evidence>
<protein>
    <submittedName>
        <fullName evidence="3">Por secretion system C-terminal sorting domain-containing protein</fullName>
    </submittedName>
</protein>
<feature type="signal peptide" evidence="1">
    <location>
        <begin position="1"/>
        <end position="32"/>
    </location>
</feature>
<reference evidence="3 4" key="1">
    <citation type="submission" date="2016-10" db="EMBL/GenBank/DDBJ databases">
        <authorList>
            <person name="de Groot N.N."/>
        </authorList>
    </citation>
    <scope>NUCLEOTIDE SEQUENCE [LARGE SCALE GENOMIC DNA]</scope>
    <source>
        <strain evidence="3 4">DSM 25186</strain>
    </source>
</reference>
<dbReference type="Pfam" id="PF18962">
    <property type="entry name" value="Por_Secre_tail"/>
    <property type="match status" value="1"/>
</dbReference>
<proteinExistence type="predicted"/>
<keyword evidence="4" id="KW-1185">Reference proteome</keyword>
<name>A0A1G9GGK5_9BACT</name>
<evidence type="ECO:0000313" key="3">
    <source>
        <dbReference type="EMBL" id="SDK99790.1"/>
    </source>
</evidence>
<dbReference type="EMBL" id="FNFO01000004">
    <property type="protein sequence ID" value="SDK99790.1"/>
    <property type="molecule type" value="Genomic_DNA"/>
</dbReference>
<dbReference type="RefSeq" id="WP_176956002.1">
    <property type="nucleotide sequence ID" value="NZ_FNFO01000004.1"/>
</dbReference>
<dbReference type="AlphaFoldDB" id="A0A1G9GGK5"/>
<feature type="domain" description="Secretion system C-terminal sorting" evidence="2">
    <location>
        <begin position="428"/>
        <end position="500"/>
    </location>
</feature>
<dbReference type="STRING" id="1075417.SAMN05421823_10499"/>
<feature type="chain" id="PRO_5011632569" evidence="1">
    <location>
        <begin position="33"/>
        <end position="511"/>
    </location>
</feature>
<evidence type="ECO:0000313" key="4">
    <source>
        <dbReference type="Proteomes" id="UP000198510"/>
    </source>
</evidence>
<dbReference type="InterPro" id="IPR026444">
    <property type="entry name" value="Secre_tail"/>
</dbReference>
<evidence type="ECO:0000259" key="2">
    <source>
        <dbReference type="Pfam" id="PF18962"/>
    </source>
</evidence>
<accession>A0A1G9GGK5</accession>
<sequence>MQPTPLRPRTLTPLPALFAMLLCWLSSLHATAQTTPTVLEATLRTRQTAEPRGNVLAVLTADTAQLIGFFHGTTEWGSVKLYAGPIGAEAPIYIVSSLGMPGVVKGTFEYSFVPTAEQAQKLHEGDFHIEVTALAANDSARYLEGALLPLPLQNPTVVGTHLSTIWQGRPRRTGSALGYVASDSLYLFGFFLTETPWGSVNLYKGTFPSDGELLVNLGLSLPTPPDYTSGFMHKVPFSAQERDALLAGQLHIGVRDMSNQGLLRGQVYTFPNHTPGKVQMLAPEPADRFVFSASTAPDNDSLLFAVEFSEATDPDQHPVHYFWEATLRQEHLGHVPAKSLIYDLGTDSTRLPFTVAQAYELYNDLIALYPGAPLPPAEGLTVFHRVISTDGSHYTWSDTASFMLVNSEVTPLEERPESWHGVEQLSCFPNPARGATTLTFRLDEPAQVEVQLYDALGRLVLTPYRTAIQTTGVQQIAVATAGLAPGTYNYQVMATTHTATRTGHGRMVVVE</sequence>